<comment type="caution">
    <text evidence="1">The sequence shown here is derived from an EMBL/GenBank/DDBJ whole genome shotgun (WGS) entry which is preliminary data.</text>
</comment>
<name>A0AAV9U8X8_9PEZI</name>
<reference evidence="1 2" key="1">
    <citation type="submission" date="2019-10" db="EMBL/GenBank/DDBJ databases">
        <authorList>
            <person name="Palmer J.M."/>
        </authorList>
    </citation>
    <scope>NUCLEOTIDE SEQUENCE [LARGE SCALE GENOMIC DNA]</scope>
    <source>
        <strain evidence="1 2">TWF696</strain>
    </source>
</reference>
<organism evidence="1 2">
    <name type="scientific">Orbilia brochopaga</name>
    <dbReference type="NCBI Taxonomy" id="3140254"/>
    <lineage>
        <taxon>Eukaryota</taxon>
        <taxon>Fungi</taxon>
        <taxon>Dikarya</taxon>
        <taxon>Ascomycota</taxon>
        <taxon>Pezizomycotina</taxon>
        <taxon>Orbiliomycetes</taxon>
        <taxon>Orbiliales</taxon>
        <taxon>Orbiliaceae</taxon>
        <taxon>Orbilia</taxon>
    </lineage>
</organism>
<dbReference type="Proteomes" id="UP001375240">
    <property type="component" value="Unassembled WGS sequence"/>
</dbReference>
<sequence length="171" mass="19137">MLSDISLTAILQDCKFICGVMITGHPEAQGCIGAGALDILNLPRMACNLRELILLNQSNLKHEAAQSVLNEHCWDVTLTTGTYESRKLHKAEPNTASYSKTLQGVGRWMLLKDILTPEHLAASRAREEEAALAGRGRYSVARILKYSTMYGGYQFPLDEQQEQAVRWIETW</sequence>
<evidence type="ECO:0000313" key="2">
    <source>
        <dbReference type="Proteomes" id="UP001375240"/>
    </source>
</evidence>
<dbReference type="AlphaFoldDB" id="A0AAV9U8X8"/>
<evidence type="ECO:0000313" key="1">
    <source>
        <dbReference type="EMBL" id="KAK6336096.1"/>
    </source>
</evidence>
<accession>A0AAV9U8X8</accession>
<proteinExistence type="predicted"/>
<protein>
    <submittedName>
        <fullName evidence="1">Uncharacterized protein</fullName>
    </submittedName>
</protein>
<dbReference type="EMBL" id="JAVHNQ010000011">
    <property type="protein sequence ID" value="KAK6336096.1"/>
    <property type="molecule type" value="Genomic_DNA"/>
</dbReference>
<gene>
    <name evidence="1" type="ORF">TWF696_001664</name>
</gene>
<keyword evidence="2" id="KW-1185">Reference proteome</keyword>